<gene>
    <name evidence="1" type="ORF">B0T14DRAFT_512406</name>
</gene>
<dbReference type="Proteomes" id="UP001175000">
    <property type="component" value="Unassembled WGS sequence"/>
</dbReference>
<proteinExistence type="predicted"/>
<dbReference type="EMBL" id="JAULSU010000002">
    <property type="protein sequence ID" value="KAK0627312.1"/>
    <property type="molecule type" value="Genomic_DNA"/>
</dbReference>
<evidence type="ECO:0000313" key="1">
    <source>
        <dbReference type="EMBL" id="KAK0627312.1"/>
    </source>
</evidence>
<keyword evidence="2" id="KW-1185">Reference proteome</keyword>
<accession>A0AA39X5I2</accession>
<protein>
    <submittedName>
        <fullName evidence="1">Uncharacterized protein</fullName>
    </submittedName>
</protein>
<comment type="caution">
    <text evidence="1">The sequence shown here is derived from an EMBL/GenBank/DDBJ whole genome shotgun (WGS) entry which is preliminary data.</text>
</comment>
<organism evidence="1 2">
    <name type="scientific">Immersiella caudata</name>
    <dbReference type="NCBI Taxonomy" id="314043"/>
    <lineage>
        <taxon>Eukaryota</taxon>
        <taxon>Fungi</taxon>
        <taxon>Dikarya</taxon>
        <taxon>Ascomycota</taxon>
        <taxon>Pezizomycotina</taxon>
        <taxon>Sordariomycetes</taxon>
        <taxon>Sordariomycetidae</taxon>
        <taxon>Sordariales</taxon>
        <taxon>Lasiosphaeriaceae</taxon>
        <taxon>Immersiella</taxon>
    </lineage>
</organism>
<name>A0AA39X5I2_9PEZI</name>
<evidence type="ECO:0000313" key="2">
    <source>
        <dbReference type="Proteomes" id="UP001175000"/>
    </source>
</evidence>
<dbReference type="AlphaFoldDB" id="A0AA39X5I2"/>
<sequence>MSSSSATPQPTLFPVLPRSHLKNAARQLFLTPRQVPTPLLTGTTLPWTHQTSMTSIDGYAIPVMQWLFEGIAHQLLPRLLGNAYQQVKMQCEMERMDRPAAWFREVADLTVVPLSSEAPGPLGQTELERINHPSDFAVPARYVEEFIAKYEHFMDTNRDVQPVWMPGVTAFEDPLGDMLLFALMKTFVASKVYLELVLAFEEYAQAFLMVFPGPDGAHALHDALGLRWGLAMVPAREAGEFIGSVSVMGLEPQVDWPGV</sequence>
<reference evidence="1" key="1">
    <citation type="submission" date="2023-06" db="EMBL/GenBank/DDBJ databases">
        <title>Genome-scale phylogeny and comparative genomics of the fungal order Sordariales.</title>
        <authorList>
            <consortium name="Lawrence Berkeley National Laboratory"/>
            <person name="Hensen N."/>
            <person name="Bonometti L."/>
            <person name="Westerberg I."/>
            <person name="Brannstrom I.O."/>
            <person name="Guillou S."/>
            <person name="Cros-Aarteil S."/>
            <person name="Calhoun S."/>
            <person name="Haridas S."/>
            <person name="Kuo A."/>
            <person name="Mondo S."/>
            <person name="Pangilinan J."/>
            <person name="Riley R."/>
            <person name="Labutti K."/>
            <person name="Andreopoulos B."/>
            <person name="Lipzen A."/>
            <person name="Chen C."/>
            <person name="Yanf M."/>
            <person name="Daum C."/>
            <person name="Ng V."/>
            <person name="Clum A."/>
            <person name="Steindorff A."/>
            <person name="Ohm R."/>
            <person name="Martin F."/>
            <person name="Silar P."/>
            <person name="Natvig D."/>
            <person name="Lalanne C."/>
            <person name="Gautier V."/>
            <person name="Ament-Velasquez S.L."/>
            <person name="Kruys A."/>
            <person name="Hutchinson M.I."/>
            <person name="Powell A.J."/>
            <person name="Barry K."/>
            <person name="Miller A.N."/>
            <person name="Grigoriev I.V."/>
            <person name="Debuchy R."/>
            <person name="Gladieux P."/>
            <person name="Thoren M.H."/>
            <person name="Johannesson H."/>
        </authorList>
    </citation>
    <scope>NUCLEOTIDE SEQUENCE</scope>
    <source>
        <strain evidence="1">CBS 606.72</strain>
    </source>
</reference>